<keyword evidence="2" id="KW-0472">Membrane</keyword>
<dbReference type="InterPro" id="IPR013783">
    <property type="entry name" value="Ig-like_fold"/>
</dbReference>
<sequence>MAENTPSGPKTSGRVAGVVAIAAILVGGYYGLVVKPSSTPGAGSTASADAKSADSKSADAKPAADSGTADASKTTDTSKAAEADKPADAPKPADAASNATADASGAAKQAEAPAESAAPSFDIVRVEPTGETVVAGLAAPKAKVELLDGSAPIATAEANERGEWAMAVEKPLAAGTHDLSIRTTSADKKTETLSEQTVAVQVQEPGKGEALVVLNTPDAASKVLQKPDAGAETKVAAATPEPAVPQAGGTATTTPEAAAKPETAAPSAAAPDAAGKAEAAGTDAAKTESAGTETAKAEAPKADASAKAGDTLAASDKVAAPADAAAPVAGSTEQAAPATGATKTDVAKAESPASDAPKATEAGSDATKTADAAPASTEPKVTVDAVEAEDGKTFVAGSAKTNAPVRVYVDDKPVGEAKPGEGGRWLLETPKSIEPGRRVVRVDQVDTSTGKVVARAEVPFDRTADVAALSPVVAGGGGAGGASADGSVPAPQNVIIRRGDNLWSISRRLYGRGIRFSTIYEANNDQIRNPNLIYPGQTFVLPTGDANWTN</sequence>
<feature type="domain" description="LysM" evidence="3">
    <location>
        <begin position="492"/>
        <end position="541"/>
    </location>
</feature>
<protein>
    <submittedName>
        <fullName evidence="4">LysM peptidoglycan-binding domain-containing protein</fullName>
    </submittedName>
</protein>
<dbReference type="InterPro" id="IPR036779">
    <property type="entry name" value="LysM_dom_sf"/>
</dbReference>
<feature type="region of interest" description="Disordered" evidence="1">
    <location>
        <begin position="324"/>
        <end position="381"/>
    </location>
</feature>
<dbReference type="EMBL" id="JAPKNK010000002">
    <property type="protein sequence ID" value="MCX5568683.1"/>
    <property type="molecule type" value="Genomic_DNA"/>
</dbReference>
<feature type="compositionally biased region" description="Low complexity" evidence="1">
    <location>
        <begin position="90"/>
        <end position="120"/>
    </location>
</feature>
<feature type="transmembrane region" description="Helical" evidence="2">
    <location>
        <begin position="12"/>
        <end position="32"/>
    </location>
</feature>
<evidence type="ECO:0000256" key="2">
    <source>
        <dbReference type="SAM" id="Phobius"/>
    </source>
</evidence>
<dbReference type="CDD" id="cd00118">
    <property type="entry name" value="LysM"/>
    <property type="match status" value="1"/>
</dbReference>
<dbReference type="Pfam" id="PF01476">
    <property type="entry name" value="LysM"/>
    <property type="match status" value="1"/>
</dbReference>
<dbReference type="PROSITE" id="PS51782">
    <property type="entry name" value="LYSM"/>
    <property type="match status" value="1"/>
</dbReference>
<gene>
    <name evidence="4" type="ORF">OSH07_05725</name>
</gene>
<dbReference type="InterPro" id="IPR018392">
    <property type="entry name" value="LysM"/>
</dbReference>
<dbReference type="AlphaFoldDB" id="A0A9X3IJQ6"/>
<comment type="caution">
    <text evidence="4">The sequence shown here is derived from an EMBL/GenBank/DDBJ whole genome shotgun (WGS) entry which is preliminary data.</text>
</comment>
<dbReference type="SUPFAM" id="SSF54106">
    <property type="entry name" value="LysM domain"/>
    <property type="match status" value="1"/>
</dbReference>
<dbReference type="SMART" id="SM00257">
    <property type="entry name" value="LysM"/>
    <property type="match status" value="1"/>
</dbReference>
<keyword evidence="5" id="KW-1185">Reference proteome</keyword>
<keyword evidence="2" id="KW-1133">Transmembrane helix</keyword>
<feature type="compositionally biased region" description="Low complexity" evidence="1">
    <location>
        <begin position="302"/>
        <end position="312"/>
    </location>
</feature>
<evidence type="ECO:0000259" key="3">
    <source>
        <dbReference type="PROSITE" id="PS51782"/>
    </source>
</evidence>
<name>A0A9X3IJQ6_9HYPH</name>
<evidence type="ECO:0000313" key="5">
    <source>
        <dbReference type="Proteomes" id="UP001144805"/>
    </source>
</evidence>
<feature type="compositionally biased region" description="Low complexity" evidence="1">
    <location>
        <begin position="37"/>
        <end position="50"/>
    </location>
</feature>
<dbReference type="Gene3D" id="2.60.40.10">
    <property type="entry name" value="Immunoglobulins"/>
    <property type="match status" value="1"/>
</dbReference>
<reference evidence="4" key="1">
    <citation type="submission" date="2022-11" db="EMBL/GenBank/DDBJ databases">
        <title>Biodiversity and phylogenetic relationships of bacteria.</title>
        <authorList>
            <person name="Machado R.A.R."/>
            <person name="Bhat A."/>
            <person name="Loulou A."/>
            <person name="Kallel S."/>
        </authorList>
    </citation>
    <scope>NUCLEOTIDE SEQUENCE</scope>
    <source>
        <strain evidence="4">K-TC2</strain>
    </source>
</reference>
<proteinExistence type="predicted"/>
<dbReference type="Proteomes" id="UP001144805">
    <property type="component" value="Unassembled WGS sequence"/>
</dbReference>
<accession>A0A9X3IJQ6</accession>
<dbReference type="RefSeq" id="WP_266337655.1">
    <property type="nucleotide sequence ID" value="NZ_JAPKNK010000002.1"/>
</dbReference>
<evidence type="ECO:0000256" key="1">
    <source>
        <dbReference type="SAM" id="MobiDB-lite"/>
    </source>
</evidence>
<feature type="compositionally biased region" description="Low complexity" evidence="1">
    <location>
        <begin position="247"/>
        <end position="294"/>
    </location>
</feature>
<evidence type="ECO:0000313" key="4">
    <source>
        <dbReference type="EMBL" id="MCX5568683.1"/>
    </source>
</evidence>
<feature type="region of interest" description="Disordered" evidence="1">
    <location>
        <begin position="37"/>
        <end position="123"/>
    </location>
</feature>
<keyword evidence="2" id="KW-0812">Transmembrane</keyword>
<feature type="compositionally biased region" description="Basic and acidic residues" evidence="1">
    <location>
        <begin position="79"/>
        <end position="88"/>
    </location>
</feature>
<dbReference type="Gene3D" id="3.10.350.10">
    <property type="entry name" value="LysM domain"/>
    <property type="match status" value="1"/>
</dbReference>
<organism evidence="4 5">
    <name type="scientific">Kaistia nematophila</name>
    <dbReference type="NCBI Taxonomy" id="2994654"/>
    <lineage>
        <taxon>Bacteria</taxon>
        <taxon>Pseudomonadati</taxon>
        <taxon>Pseudomonadota</taxon>
        <taxon>Alphaproteobacteria</taxon>
        <taxon>Hyphomicrobiales</taxon>
        <taxon>Kaistiaceae</taxon>
        <taxon>Kaistia</taxon>
    </lineage>
</organism>
<feature type="region of interest" description="Disordered" evidence="1">
    <location>
        <begin position="231"/>
        <end position="312"/>
    </location>
</feature>